<sequence length="92" mass="9821">MSGPSAFGFARGRAGVSWLMLIAATLLSYVLGADHGIGSVMAIGVLGIAAFKIRLVGLDFMELRTAPVPLRVAFESYCLVLWAVLSGLYLFR</sequence>
<dbReference type="EMBL" id="JLXW01000010">
    <property type="protein sequence ID" value="KBZ61091.1"/>
    <property type="molecule type" value="Genomic_DNA"/>
</dbReference>
<reference evidence="7 8" key="1">
    <citation type="submission" date="2014-04" db="EMBL/GenBank/DDBJ databases">
        <title>The Genome Sequence of Mycobacterium tuberculosis TKK-01-0051.</title>
        <authorList>
            <consortium name="The Broad Institute Genomics Platform"/>
            <consortium name="The Broad Institute Genome Sequencing Center for Infectious Disease"/>
            <person name="Earl A.M."/>
            <person name="Cohen K."/>
            <person name="Pym A."/>
            <person name="Bishai W."/>
            <person name="Maharaj K."/>
            <person name="Desjardins C."/>
            <person name="Abeel T."/>
            <person name="Young S."/>
            <person name="Zeng Q."/>
            <person name="Gargeya S."/>
            <person name="Abouelleil A."/>
            <person name="Alvarado L."/>
            <person name="Chapman S.B."/>
            <person name="Gainer-Dewar J."/>
            <person name="Goldberg J."/>
            <person name="Griggs A."/>
            <person name="Gujja S."/>
            <person name="Hansen M."/>
            <person name="Howarth C."/>
            <person name="Imamovic A."/>
            <person name="Larimer J."/>
            <person name="Murphy C."/>
            <person name="Naylor J."/>
            <person name="Pearson M."/>
            <person name="Poon T.W."/>
            <person name="Priest M."/>
            <person name="Roberts A."/>
            <person name="Saif S."/>
            <person name="Shea T."/>
            <person name="Sykes S."/>
            <person name="Wortman J."/>
            <person name="Nusbaum C."/>
            <person name="Birren B."/>
        </authorList>
    </citation>
    <scope>NUCLEOTIDE SEQUENCE [LARGE SCALE GENOMIC DNA]</scope>
    <source>
        <strain evidence="7 8">TKK-01-0051</strain>
    </source>
</reference>
<protein>
    <submittedName>
        <fullName evidence="7">Uncharacterized protein</fullName>
    </submittedName>
</protein>
<dbReference type="GO" id="GO:0005886">
    <property type="term" value="C:plasma membrane"/>
    <property type="evidence" value="ECO:0007669"/>
    <property type="project" value="UniProtKB-SubCell"/>
</dbReference>
<keyword evidence="3 6" id="KW-0812">Transmembrane</keyword>
<organism evidence="7 8">
    <name type="scientific">Mycobacterium [tuberculosis] TKK-01-0051</name>
    <dbReference type="NCBI Taxonomy" id="1324261"/>
    <lineage>
        <taxon>Bacteria</taxon>
        <taxon>Bacillati</taxon>
        <taxon>Actinomycetota</taxon>
        <taxon>Actinomycetes</taxon>
        <taxon>Mycobacteriales</taxon>
        <taxon>Mycobacteriaceae</taxon>
        <taxon>Mycobacterium</taxon>
        <taxon>Mycobacterium avium complex (MAC)</taxon>
    </lineage>
</organism>
<evidence type="ECO:0000256" key="3">
    <source>
        <dbReference type="ARBA" id="ARBA00022692"/>
    </source>
</evidence>
<feature type="transmembrane region" description="Helical" evidence="6">
    <location>
        <begin position="12"/>
        <end position="31"/>
    </location>
</feature>
<evidence type="ECO:0000256" key="4">
    <source>
        <dbReference type="ARBA" id="ARBA00022989"/>
    </source>
</evidence>
<evidence type="ECO:0000256" key="2">
    <source>
        <dbReference type="ARBA" id="ARBA00022475"/>
    </source>
</evidence>
<dbReference type="AlphaFoldDB" id="A0A051TXK5"/>
<dbReference type="HOGENOM" id="CLU_175439_0_2_11"/>
<evidence type="ECO:0000256" key="6">
    <source>
        <dbReference type="SAM" id="Phobius"/>
    </source>
</evidence>
<keyword evidence="5 6" id="KW-0472">Membrane</keyword>
<dbReference type="Pfam" id="PF03626">
    <property type="entry name" value="COX4_pro"/>
    <property type="match status" value="1"/>
</dbReference>
<name>A0A051TXK5_9MYCO</name>
<accession>A0A051TXK5</accession>
<evidence type="ECO:0000256" key="5">
    <source>
        <dbReference type="ARBA" id="ARBA00023136"/>
    </source>
</evidence>
<evidence type="ECO:0000313" key="7">
    <source>
        <dbReference type="EMBL" id="KBZ61091.1"/>
    </source>
</evidence>
<evidence type="ECO:0000256" key="1">
    <source>
        <dbReference type="ARBA" id="ARBA00004651"/>
    </source>
</evidence>
<feature type="transmembrane region" description="Helical" evidence="6">
    <location>
        <begin position="37"/>
        <end position="56"/>
    </location>
</feature>
<proteinExistence type="predicted"/>
<dbReference type="Proteomes" id="UP000025947">
    <property type="component" value="Unassembled WGS sequence"/>
</dbReference>
<dbReference type="InterPro" id="IPR005171">
    <property type="entry name" value="Cyt_c_oxidase_su4_prok"/>
</dbReference>
<comment type="caution">
    <text evidence="7">The sequence shown here is derived from an EMBL/GenBank/DDBJ whole genome shotgun (WGS) entry which is preliminary data.</text>
</comment>
<evidence type="ECO:0000313" key="8">
    <source>
        <dbReference type="Proteomes" id="UP000025947"/>
    </source>
</evidence>
<dbReference type="PATRIC" id="fig|1324261.3.peg.4084"/>
<keyword evidence="4 6" id="KW-1133">Transmembrane helix</keyword>
<feature type="transmembrane region" description="Helical" evidence="6">
    <location>
        <begin position="68"/>
        <end position="91"/>
    </location>
</feature>
<gene>
    <name evidence="7" type="ORF">K875_04042</name>
</gene>
<dbReference type="RefSeq" id="WP_044486475.1">
    <property type="nucleotide sequence ID" value="NZ_KK328284.1"/>
</dbReference>
<keyword evidence="8" id="KW-1185">Reference proteome</keyword>
<keyword evidence="2" id="KW-1003">Cell membrane</keyword>
<comment type="subcellular location">
    <subcellularLocation>
        <location evidence="1">Cell membrane</location>
        <topology evidence="1">Multi-pass membrane protein</topology>
    </subcellularLocation>
</comment>